<evidence type="ECO:0000256" key="7">
    <source>
        <dbReference type="SAM" id="Phobius"/>
    </source>
</evidence>
<dbReference type="Gene3D" id="1.10.287.1490">
    <property type="match status" value="1"/>
</dbReference>
<feature type="transmembrane region" description="Helical" evidence="7">
    <location>
        <begin position="1282"/>
        <end position="1300"/>
    </location>
</feature>
<feature type="transmembrane region" description="Helical" evidence="7">
    <location>
        <begin position="21"/>
        <end position="40"/>
    </location>
</feature>
<dbReference type="RefSeq" id="WP_022529108.1">
    <property type="nucleotide sequence ID" value="NZ_KI271585.1"/>
</dbReference>
<dbReference type="HOGENOM" id="CLU_005531_0_0_9"/>
<dbReference type="GO" id="GO:0005886">
    <property type="term" value="C:plasma membrane"/>
    <property type="evidence" value="ECO:0007669"/>
    <property type="project" value="UniProtKB-SubCell"/>
</dbReference>
<feature type="transmembrane region" description="Helical" evidence="7">
    <location>
        <begin position="1241"/>
        <end position="1262"/>
    </location>
</feature>
<evidence type="ECO:0000256" key="2">
    <source>
        <dbReference type="ARBA" id="ARBA00022475"/>
    </source>
</evidence>
<evidence type="ECO:0000256" key="5">
    <source>
        <dbReference type="ARBA" id="ARBA00023136"/>
    </source>
</evidence>
<dbReference type="Pfam" id="PF02687">
    <property type="entry name" value="FtsX"/>
    <property type="match status" value="2"/>
</dbReference>
<protein>
    <recommendedName>
        <fullName evidence="8">ABC3 transporter permease C-terminal domain-containing protein</fullName>
    </recommendedName>
</protein>
<dbReference type="STRING" id="1231336.L248_2442"/>
<feature type="coiled-coil region" evidence="6">
    <location>
        <begin position="672"/>
        <end position="749"/>
    </location>
</feature>
<evidence type="ECO:0000259" key="8">
    <source>
        <dbReference type="Pfam" id="PF02687"/>
    </source>
</evidence>
<accession>U4TLL2</accession>
<feature type="transmembrane region" description="Helical" evidence="7">
    <location>
        <begin position="833"/>
        <end position="856"/>
    </location>
</feature>
<feature type="transmembrane region" description="Helical" evidence="7">
    <location>
        <begin position="876"/>
        <end position="900"/>
    </location>
</feature>
<dbReference type="eggNOG" id="COG1511">
    <property type="taxonomic scope" value="Bacteria"/>
</dbReference>
<comment type="subcellular location">
    <subcellularLocation>
        <location evidence="1">Cell membrane</location>
        <topology evidence="1">Multi-pass membrane protein</topology>
    </subcellularLocation>
</comment>
<dbReference type="PANTHER" id="PTHR30287">
    <property type="entry name" value="MEMBRANE COMPONENT OF PREDICTED ABC SUPERFAMILY METABOLITE UPTAKE TRANSPORTER"/>
    <property type="match status" value="1"/>
</dbReference>
<reference evidence="10" key="1">
    <citation type="journal article" date="2013" name="Genome Announc.">
        <title>Whole-Genome Sequencing of Lactobacillus shenzhenensis Strain LY-73T.</title>
        <authorList>
            <person name="Lin Z."/>
            <person name="Liu Z."/>
            <person name="Yang R."/>
            <person name="Zou Y."/>
            <person name="Wan D."/>
            <person name="Chen J."/>
            <person name="Guo M."/>
            <person name="Zhao J."/>
            <person name="Fang C."/>
            <person name="Yang R."/>
            <person name="Liu F."/>
        </authorList>
    </citation>
    <scope>NUCLEOTIDE SEQUENCE [LARGE SCALE GENOMIC DNA]</scope>
    <source>
        <strain evidence="10">LY-73</strain>
    </source>
</reference>
<dbReference type="EMBL" id="KI271585">
    <property type="protein sequence ID" value="ERL65756.1"/>
    <property type="molecule type" value="Genomic_DNA"/>
</dbReference>
<name>U4TLL2_9LACO</name>
<dbReference type="InterPro" id="IPR003838">
    <property type="entry name" value="ABC3_permease_C"/>
</dbReference>
<proteinExistence type="predicted"/>
<evidence type="ECO:0000313" key="9">
    <source>
        <dbReference type="EMBL" id="ERL65756.1"/>
    </source>
</evidence>
<dbReference type="OrthoDB" id="5137249at2"/>
<evidence type="ECO:0000256" key="3">
    <source>
        <dbReference type="ARBA" id="ARBA00022692"/>
    </source>
</evidence>
<keyword evidence="2" id="KW-1003">Cell membrane</keyword>
<feature type="coiled-coil region" evidence="6">
    <location>
        <begin position="539"/>
        <end position="580"/>
    </location>
</feature>
<evidence type="ECO:0000256" key="1">
    <source>
        <dbReference type="ARBA" id="ARBA00004651"/>
    </source>
</evidence>
<keyword evidence="6" id="KW-0175">Coiled coil</keyword>
<keyword evidence="3 7" id="KW-0812">Transmembrane</keyword>
<feature type="domain" description="ABC3 transporter permease C-terminal" evidence="8">
    <location>
        <begin position="1191"/>
        <end position="1305"/>
    </location>
</feature>
<feature type="transmembrane region" description="Helical" evidence="7">
    <location>
        <begin position="954"/>
        <end position="974"/>
    </location>
</feature>
<dbReference type="PANTHER" id="PTHR30287:SF1">
    <property type="entry name" value="INNER MEMBRANE PROTEIN"/>
    <property type="match status" value="1"/>
</dbReference>
<feature type="transmembrane region" description="Helical" evidence="7">
    <location>
        <begin position="1188"/>
        <end position="1207"/>
    </location>
</feature>
<dbReference type="Proteomes" id="UP000030647">
    <property type="component" value="Unassembled WGS sequence"/>
</dbReference>
<keyword evidence="10" id="KW-1185">Reference proteome</keyword>
<dbReference type="InterPro" id="IPR038766">
    <property type="entry name" value="Membrane_comp_ABC_pdt"/>
</dbReference>
<feature type="coiled-coil region" evidence="6">
    <location>
        <begin position="254"/>
        <end position="295"/>
    </location>
</feature>
<evidence type="ECO:0000256" key="6">
    <source>
        <dbReference type="SAM" id="Coils"/>
    </source>
</evidence>
<keyword evidence="4 7" id="KW-1133">Transmembrane helix</keyword>
<gene>
    <name evidence="9" type="ORF">L248_2442</name>
</gene>
<evidence type="ECO:0000313" key="10">
    <source>
        <dbReference type="Proteomes" id="UP000030647"/>
    </source>
</evidence>
<dbReference type="eggNOG" id="COG0577">
    <property type="taxonomic scope" value="Bacteria"/>
</dbReference>
<keyword evidence="5 7" id="KW-0472">Membrane</keyword>
<feature type="domain" description="ABC3 transporter permease C-terminal" evidence="8">
    <location>
        <begin position="788"/>
        <end position="900"/>
    </location>
</feature>
<sequence length="1317" mass="143271">MKKTALWQDIRQSFTGSWGRFFSIMGLMLLGSYALVGLYVTGPDMRVTGTDYFQKHNTADISVIADYGLDQNDVMTIKKAPGLRQAEFGYLKDVVVKGTHTSIRIFSAPQKVSQYALVAGRMPRRATEIVLNSAEQQHYHVGQTFKVTEKADALGSTVLRRHTFTIVGFVNSSELISDVNIGQSAAGTGSLNGFAVVPASAFRSDYYMLARLTYRNTKGIDPYSQTYTDRLAVHKTQLKTLLKNQPAKRLAAIKEQAQAKIDAGQKRIDSAKQKLAATRQQLTAAKSQIAAANTQINTQQTALTDQVASAQQQIAAGTQQLAAARTAFVAAQQQLAGAQTQLATGQAALDQNWQTLQTSQARLTRAAQQLAQAQTRLTAGGQAISQAKTQLTAGYQTVNANQEKINAAQAQITASASALAQQKALLDAKEADYQQNADTFKTRLAEWTNAHDALTAQQSALTQKKNQLANGKDQYEAALTQWQGQIAALDQQLANPDLAAEERAALTSERTAAQAKLTSTQTAYDHFMTSDYTPGMAEAATAQDKIDAASQTLAAEKSQLDESQAALQAAQQTLAASQQHYTAAAAELSAARTVLAQNVAALAQAKDHLAAGEKALAAQQDALTAGQAQYVQGQAAYASGQQQYTTGLQAWLTGAAVLRGKQADYAQNAAKINQAQATLQSQTNALTTAQNTLTAKKSAGEAQLAAAKQQLSAKEKQYTTSLKQFQEARPAAEQKIADAESSLREAKATLSHLALPVYARDSRREIPGGDGYKIYGTISWIVDALAAVFPIFLYFVAALVTVTTMTRFVDEERINSGTLKALGYDDADIIKKFTIYGAAASLVGTVLGVALGHTLLPYIVYNAYRIGFTLPPIELHIHWGVTLIAFFLAFLSAVVPAYWVARRELQDRPADLLLPKPPAAGATILLERIPFIWKHLSFTHKVTARNIFRYKKRMFMTIFGVAGSVAMLFTGLAVQHSIAGINDRQFGDLVHYDLIVAHNNYVPHSQQKQITALLGEPAVKEHTQIHYDTLTKVAGKNGDTQQIKLIVPADTRTFSHYIRLVNRQSQQKLPLTNDGVVISERLANLLGARVGDTITLRDSSNTAQRMRVSGITEMYMGHFAFMSPQAYRQVFHTAFQTNADLVNLHDRGLANTRWQAAKFIALGGVAGVVQNTTLRSQITTIVNALDKIMLILILVAGALAVVILYNLTNINVSERMRELSTIKVLGFYDNEVTMYIYRETIVLSLIGVLVGYGIGELLHQYILVVVPPDEVMFNPALGPLSFVLPFAVVAVITVFLGFFVNRRLKNVDMLEALKSVD</sequence>
<evidence type="ECO:0000256" key="4">
    <source>
        <dbReference type="ARBA" id="ARBA00022989"/>
    </source>
</evidence>
<organism evidence="9 10">
    <name type="scientific">Schleiferilactobacillus shenzhenensis LY-73</name>
    <dbReference type="NCBI Taxonomy" id="1231336"/>
    <lineage>
        <taxon>Bacteria</taxon>
        <taxon>Bacillati</taxon>
        <taxon>Bacillota</taxon>
        <taxon>Bacilli</taxon>
        <taxon>Lactobacillales</taxon>
        <taxon>Lactobacillaceae</taxon>
        <taxon>Schleiferilactobacillus</taxon>
    </lineage>
</organism>
<feature type="transmembrane region" description="Helical" evidence="7">
    <location>
        <begin position="780"/>
        <end position="803"/>
    </location>
</feature>